<keyword evidence="1" id="KW-0812">Transmembrane</keyword>
<reference evidence="2 3" key="1">
    <citation type="submission" date="2019-06" db="EMBL/GenBank/DDBJ databases">
        <title>A novel bacterium of genus Pontibacter, isolated from marine sediment.</title>
        <authorList>
            <person name="Huang H."/>
            <person name="Mo K."/>
            <person name="Hu Y."/>
        </authorList>
    </citation>
    <scope>NUCLEOTIDE SEQUENCE [LARGE SCALE GENOMIC DNA]</scope>
    <source>
        <strain evidence="2 3">HB172049</strain>
    </source>
</reference>
<dbReference type="RefSeq" id="WP_140618337.1">
    <property type="nucleotide sequence ID" value="NZ_VFRQ01000001.1"/>
</dbReference>
<evidence type="ECO:0000256" key="1">
    <source>
        <dbReference type="SAM" id="Phobius"/>
    </source>
</evidence>
<evidence type="ECO:0000313" key="2">
    <source>
        <dbReference type="EMBL" id="TPE45897.1"/>
    </source>
</evidence>
<sequence length="446" mass="50557">MSKILSKLKFLYQYIISSIGFLPTLISAGFFVLAFVVLYLETTGLSQFLRDQMPFMIINNGDTARLILSTIATGIISLMVFSFTMVMLVLNQASSNFSPRVIPGLITYKANQSVTGLYLGTVIYTLVIMVNIRSDFYSVALPGFAIFLSMCFAIASLGFFVYFIHSISQSIQIENILQDIYRVTEKQLEYEVDRQKNTPTPNIFEHREGWVPLMSPRTGYLQSLDEDAVVSLMADKDLVLDFNYPLGAFLVEGVPFAYINKEVPEMEEFRSRLFSYVSFYLEERPSINYIFGFKHITESAVKALSPGINDPGTAIKAIDYLTALFALRMQLSDEKLLLDADGAARIRFRHDTFKELYSMCLSPIRLYGKQDSTIMLKLLSLLQSLLYKVQPYPHLKPVLYDEAIFLLQTADENIPNPGDRQRINQVLLHINKMKAFSKPLPPLAVA</sequence>
<dbReference type="EMBL" id="VFRQ01000001">
    <property type="protein sequence ID" value="TPE45897.1"/>
    <property type="molecule type" value="Genomic_DNA"/>
</dbReference>
<proteinExistence type="predicted"/>
<dbReference type="OrthoDB" id="2955631at2"/>
<gene>
    <name evidence="2" type="ORF">FJM65_00705</name>
</gene>
<dbReference type="InterPro" id="IPR018723">
    <property type="entry name" value="DUF2254_membrane"/>
</dbReference>
<keyword evidence="3" id="KW-1185">Reference proteome</keyword>
<feature type="transmembrane region" description="Helical" evidence="1">
    <location>
        <begin position="12"/>
        <end position="40"/>
    </location>
</feature>
<keyword evidence="1" id="KW-1133">Transmembrane helix</keyword>
<dbReference type="Pfam" id="PF10011">
    <property type="entry name" value="DUF2254"/>
    <property type="match status" value="1"/>
</dbReference>
<feature type="transmembrane region" description="Helical" evidence="1">
    <location>
        <begin position="110"/>
        <end position="132"/>
    </location>
</feature>
<dbReference type="AlphaFoldDB" id="A0A501WFY5"/>
<name>A0A501WFY5_9BACT</name>
<accession>A0A501WFY5</accession>
<comment type="caution">
    <text evidence="2">The sequence shown here is derived from an EMBL/GenBank/DDBJ whole genome shotgun (WGS) entry which is preliminary data.</text>
</comment>
<keyword evidence="1" id="KW-0472">Membrane</keyword>
<organism evidence="2 3">
    <name type="scientific">Pontibacter mangrovi</name>
    <dbReference type="NCBI Taxonomy" id="2589816"/>
    <lineage>
        <taxon>Bacteria</taxon>
        <taxon>Pseudomonadati</taxon>
        <taxon>Bacteroidota</taxon>
        <taxon>Cytophagia</taxon>
        <taxon>Cytophagales</taxon>
        <taxon>Hymenobacteraceae</taxon>
        <taxon>Pontibacter</taxon>
    </lineage>
</organism>
<protein>
    <submittedName>
        <fullName evidence="2">DUF2254 domain-containing protein</fullName>
    </submittedName>
</protein>
<feature type="transmembrane region" description="Helical" evidence="1">
    <location>
        <begin position="66"/>
        <end position="90"/>
    </location>
</feature>
<evidence type="ECO:0000313" key="3">
    <source>
        <dbReference type="Proteomes" id="UP000316727"/>
    </source>
</evidence>
<dbReference type="Proteomes" id="UP000316727">
    <property type="component" value="Unassembled WGS sequence"/>
</dbReference>
<feature type="transmembrane region" description="Helical" evidence="1">
    <location>
        <begin position="144"/>
        <end position="164"/>
    </location>
</feature>